<reference evidence="1" key="1">
    <citation type="journal article" date="2020" name="Nature">
        <title>Giant virus diversity and host interactions through global metagenomics.</title>
        <authorList>
            <person name="Schulz F."/>
            <person name="Roux S."/>
            <person name="Paez-Espino D."/>
            <person name="Jungbluth S."/>
            <person name="Walsh D.A."/>
            <person name="Denef V.J."/>
            <person name="McMahon K.D."/>
            <person name="Konstantinidis K.T."/>
            <person name="Eloe-Fadrosh E.A."/>
            <person name="Kyrpides N.C."/>
            <person name="Woyke T."/>
        </authorList>
    </citation>
    <scope>NUCLEOTIDE SEQUENCE</scope>
    <source>
        <strain evidence="1">GVMAG-M-3300023184-13</strain>
    </source>
</reference>
<accession>A0A6C0HMX0</accession>
<sequence>MAFPTSLKVQNTNGYLNFTGDGTYTCDSKLHKIYSDGFYTLNAKDYILIENQNSNSAIDINSHNSSLNLTSGLNTDRAINLFTSNISGGIQIRAANGGINTYTRNGNIDFFAEGSNINIGVAPPIFPASYQTQNINIECFNNLSANAADMHFVSSDVISFVSATGDIEFGTSTETPVIKLQNGNLLVNQSGSILDRQLDVAVTRESSSAPGYNGIVVNSFTNTVASDLTLQTSNSISDQQCILSMGAFPAYDNYAAYQNYFGYQTDNIVIRLDGPAYSPNRSQAGFGLDFTTSDVGRKLYWPLDTRTTTIEYLSSLITPCSDLSNVTVTGTYTGASSRVYLLQIDSAVSGGGPNTFMWSNDGGNTFLATFIPIEAGPHYLEQGISIEFTATSGYSLNQQFTFQTKIIAHVSDIVAVPSTPIGTPFYSLQPYFAYLGTTTASDLVIKTNNKEKLRITADGAIGIQKNNPSACLDLDSNYNKILIVNQTTPGYQINPSVSYRGSGGYVIVWNNEIINSVEPNVFDVYAQIYMTDGTRYLNNFKVNNISSNYQSFPSVACNRSLAISSKYSFAIAWASNSSVSGNYEVFAQIFNNDNVPLHSYDILIGSGGPSTDKNNQPYPRIAGLYNGDYIITWVNYDPVTQLSSIKARKLTENGGLRPIISVSNPTATLSRNYPYVAGLPANDPYLPNGFVVGFMCKVNNTLPNDNRYTISVRLFDGDSNNTPASSEIPITTVTGSAAYTSITDGLLSIAEINNNSVNISDNGGFIISFYRNYLADTTLYNITDGLIGTQSGASARISATYPESRIITLQNVSNRFLVGEEILISSTVLYVGNSIEKIAAITFLDPSTANITLDNGYRSVVAYRYKSNMTSAASNIWNTQVNTSPLFQDLDRINVPSNSTVFEYKRPLAATAINNNGTAIVSWSNGSIPSIYYQLIDVNTGAFINTEQRLTSQYDGLKQRNQVVSHLQSVEGNDFGFIISWDNQDLDLSGAGVYQQLIGYDHSIMRFEDGNNNIIFNHAGQMGIGTYTPAATLHIHAPPTTAFNNPANPATLTLQNTASHIITPATQQSISFLNGLGAQLGSINITNSLRYNDLYPQPGNLIGFYKFDQTEGTQVPDSSSSSINNDSPQLTYVNTNGILVNFDVENCWVAGLINNALAFNGDRNYVFVESTATNGLNTVLETAKHMSISVWVNVGSNVVVGSTMDIVSNGGDLSLPGGYLLSLQADPGSSDLYVFANIIVDTVPPSPSLSSGVNINVQSTTPINDGNWHLINMTADISDTGTNALRLYIDGNLVNSSDPFDNTLAYLRHGLVATTIGIRTIPSSPPLNTYFRGYMDELRFYNSVLSQSEITQLYTYGSQQLGSVIIAANGHNNINLSQVIDDTGKFNNLNCKPLPYSVISGTITAYRDDTNISGVSTQFTKELAPGDIIILDTNAIPNIEYTIMSVIDDTSATLNVPGYNGPELFKTYQSILRKPNIFSFFDNGDNIQGYINSYGNLTLGNGTSTSKLEIVSSTDNVNALPELTITNTDPLYYTFSRKTAINFASYNANNPLGPSVNLAQIAVSHYNDNINDNSCLLQIKINDGTEVLPVISVTSNGNVGIGNNNNPLAQLHMIQRNPLESCTMMLESDAPKNNAIFDEKSYLYFAGSTSKGETLSTNVNNRMLSAICGSNDGNTLSLDGRIDIMTNNLSNNENGLESRMTITSSGHVGIGIQKPINTFQVGPELRIGDNVVNKISSVASQYNIELDQNIFSNYNTPVKRQYLIGATVVVGNATLTTAKITAITGNQNMTVDTDFTGYEEKLVYISLAGLNASSSGFVGINTTTPNTALQVNGGLSLGIYNTSDRSFDLADDNSIVTLVCNSSAYMISVYLPSTTLRNLKGRMYTFKNIGGYGIVIYRALVDIGVTYIDGADNTGIVDFNGCIRLQCDGTQWWII</sequence>
<evidence type="ECO:0008006" key="2">
    <source>
        <dbReference type="Google" id="ProtNLM"/>
    </source>
</evidence>
<protein>
    <recommendedName>
        <fullName evidence="2">LamG-like jellyroll fold domain-containing protein</fullName>
    </recommendedName>
</protein>
<dbReference type="EMBL" id="MN739983">
    <property type="protein sequence ID" value="QHT81486.1"/>
    <property type="molecule type" value="Genomic_DNA"/>
</dbReference>
<dbReference type="Pfam" id="PF13385">
    <property type="entry name" value="Laminin_G_3"/>
    <property type="match status" value="1"/>
</dbReference>
<evidence type="ECO:0000313" key="1">
    <source>
        <dbReference type="EMBL" id="QHT81486.1"/>
    </source>
</evidence>
<dbReference type="InterPro" id="IPR013320">
    <property type="entry name" value="ConA-like_dom_sf"/>
</dbReference>
<dbReference type="SUPFAM" id="SSF49899">
    <property type="entry name" value="Concanavalin A-like lectins/glucanases"/>
    <property type="match status" value="1"/>
</dbReference>
<organism evidence="1">
    <name type="scientific">viral metagenome</name>
    <dbReference type="NCBI Taxonomy" id="1070528"/>
    <lineage>
        <taxon>unclassified sequences</taxon>
        <taxon>metagenomes</taxon>
        <taxon>organismal metagenomes</taxon>
    </lineage>
</organism>
<proteinExistence type="predicted"/>
<dbReference type="Gene3D" id="2.60.120.200">
    <property type="match status" value="1"/>
</dbReference>
<name>A0A6C0HMX0_9ZZZZ</name>